<feature type="binding site" evidence="5">
    <location>
        <position position="237"/>
    </location>
    <ligand>
        <name>substrate</name>
    </ligand>
</feature>
<dbReference type="OrthoDB" id="4191603at2"/>
<name>A0A318SNM7_9DEIO</name>
<feature type="binding site" evidence="5">
    <location>
        <position position="63"/>
    </location>
    <ligand>
        <name>Mg(2+)</name>
        <dbReference type="ChEBI" id="CHEBI:18420"/>
    </ligand>
</feature>
<dbReference type="GO" id="GO:0045547">
    <property type="term" value="F:ditrans,polycis-polyprenyl diphosphate synthase [(2E,6E)-farnesyl diphosphate specific] activity"/>
    <property type="evidence" value="ECO:0007669"/>
    <property type="project" value="TreeGrafter"/>
</dbReference>
<dbReference type="FunFam" id="3.40.1180.10:FF:000003">
    <property type="entry name" value="Isoprenyl transferase 2"/>
    <property type="match status" value="1"/>
</dbReference>
<dbReference type="PROSITE" id="PS01066">
    <property type="entry name" value="UPP_SYNTHASE"/>
    <property type="match status" value="1"/>
</dbReference>
<dbReference type="GO" id="GO:0033850">
    <property type="term" value="F:Z-farnesyl diphosphate synthase activity"/>
    <property type="evidence" value="ECO:0007669"/>
    <property type="project" value="UniProtKB-ARBA"/>
</dbReference>
<comment type="caution">
    <text evidence="6">The sequence shown here is derived from an EMBL/GenBank/DDBJ whole genome shotgun (WGS) entry which is preliminary data.</text>
</comment>
<comment type="similarity">
    <text evidence="4">Belongs to the UPP synthase family. Z-FPP synthase subfamily.</text>
</comment>
<dbReference type="GO" id="GO:0016094">
    <property type="term" value="P:polyprenol biosynthetic process"/>
    <property type="evidence" value="ECO:0007669"/>
    <property type="project" value="TreeGrafter"/>
</dbReference>
<keyword evidence="2 5" id="KW-0479">Metal-binding</keyword>
<dbReference type="HAMAP" id="MF_01139">
    <property type="entry name" value="ISPT"/>
    <property type="match status" value="1"/>
</dbReference>
<dbReference type="NCBIfam" id="NF011409">
    <property type="entry name" value="PRK14835.1"/>
    <property type="match status" value="1"/>
</dbReference>
<evidence type="ECO:0000313" key="6">
    <source>
        <dbReference type="EMBL" id="PYE54249.1"/>
    </source>
</evidence>
<feature type="binding site" evidence="5">
    <location>
        <begin position="243"/>
        <end position="245"/>
    </location>
    <ligand>
        <name>substrate</name>
    </ligand>
</feature>
<dbReference type="PANTHER" id="PTHR10291">
    <property type="entry name" value="DEHYDRODOLICHYL DIPHOSPHATE SYNTHASE FAMILY MEMBER"/>
    <property type="match status" value="1"/>
</dbReference>
<dbReference type="Proteomes" id="UP000248326">
    <property type="component" value="Unassembled WGS sequence"/>
</dbReference>
<dbReference type="SUPFAM" id="SSF64005">
    <property type="entry name" value="Undecaprenyl diphosphate synthase"/>
    <property type="match status" value="1"/>
</dbReference>
<reference evidence="6 7" key="1">
    <citation type="submission" date="2018-06" db="EMBL/GenBank/DDBJ databases">
        <title>Genomic Encyclopedia of Type Strains, Phase IV (KMG-IV): sequencing the most valuable type-strain genomes for metagenomic binning, comparative biology and taxonomic classification.</title>
        <authorList>
            <person name="Goeker M."/>
        </authorList>
    </citation>
    <scope>NUCLEOTIDE SEQUENCE [LARGE SCALE GENOMIC DNA]</scope>
    <source>
        <strain evidence="6 7">DSM 18048</strain>
    </source>
</reference>
<keyword evidence="3 5" id="KW-0460">Magnesium</keyword>
<dbReference type="InterPro" id="IPR036424">
    <property type="entry name" value="UPP_synth-like_sf"/>
</dbReference>
<proteinExistence type="inferred from homology"/>
<accession>A0A318SNM7</accession>
<dbReference type="Gene3D" id="3.40.1180.10">
    <property type="entry name" value="Decaprenyl diphosphate synthase-like"/>
    <property type="match status" value="1"/>
</dbReference>
<dbReference type="InterPro" id="IPR001441">
    <property type="entry name" value="UPP_synth-like"/>
</dbReference>
<comment type="cofactor">
    <cofactor evidence="5">
        <name>Mg(2+)</name>
        <dbReference type="ChEBI" id="CHEBI:18420"/>
    </cofactor>
    <text evidence="5">Binds 2 magnesium ions per subunit.</text>
</comment>
<feature type="binding site" evidence="5">
    <location>
        <position position="256"/>
    </location>
    <ligand>
        <name>Mg(2+)</name>
        <dbReference type="ChEBI" id="CHEBI:18420"/>
    </ligand>
</feature>
<evidence type="ECO:0000256" key="3">
    <source>
        <dbReference type="ARBA" id="ARBA00022842"/>
    </source>
</evidence>
<protein>
    <recommendedName>
        <fullName evidence="5">Isoprenyl transferase</fullName>
        <ecNumber evidence="5">2.5.1.-</ecNumber>
    </recommendedName>
</protein>
<dbReference type="NCBIfam" id="TIGR00055">
    <property type="entry name" value="uppS"/>
    <property type="match status" value="1"/>
</dbReference>
<organism evidence="6 7">
    <name type="scientific">Deinococcus yavapaiensis KR-236</name>
    <dbReference type="NCBI Taxonomy" id="694435"/>
    <lineage>
        <taxon>Bacteria</taxon>
        <taxon>Thermotogati</taxon>
        <taxon>Deinococcota</taxon>
        <taxon>Deinococci</taxon>
        <taxon>Deinococcales</taxon>
        <taxon>Deinococcaceae</taxon>
        <taxon>Deinococcus</taxon>
    </lineage>
</organism>
<feature type="binding site" evidence="5">
    <location>
        <begin position="64"/>
        <end position="67"/>
    </location>
    <ligand>
        <name>substrate</name>
    </ligand>
</feature>
<dbReference type="CDD" id="cd00475">
    <property type="entry name" value="Cis_IPPS"/>
    <property type="match status" value="1"/>
</dbReference>
<dbReference type="GO" id="GO:0000287">
    <property type="term" value="F:magnesium ion binding"/>
    <property type="evidence" value="ECO:0007669"/>
    <property type="project" value="UniProtKB-UniRule"/>
</dbReference>
<feature type="active site" description="Proton acceptor" evidence="5">
    <location>
        <position position="111"/>
    </location>
</feature>
<dbReference type="InterPro" id="IPR018520">
    <property type="entry name" value="UPP_synth-like_CS"/>
</dbReference>
<feature type="binding site" evidence="5">
    <location>
        <begin position="108"/>
        <end position="110"/>
    </location>
    <ligand>
        <name>substrate</name>
    </ligand>
</feature>
<evidence type="ECO:0000256" key="4">
    <source>
        <dbReference type="ARBA" id="ARBA00038453"/>
    </source>
</evidence>
<dbReference type="AlphaFoldDB" id="A0A318SNM7"/>
<evidence type="ECO:0000256" key="2">
    <source>
        <dbReference type="ARBA" id="ARBA00022723"/>
    </source>
</evidence>
<keyword evidence="1 5" id="KW-0808">Transferase</keyword>
<keyword evidence="7" id="KW-1185">Reference proteome</keyword>
<dbReference type="EMBL" id="QJSX01000006">
    <property type="protein sequence ID" value="PYE54249.1"/>
    <property type="molecule type" value="Genomic_DNA"/>
</dbReference>
<dbReference type="EC" id="2.5.1.-" evidence="5"/>
<comment type="caution">
    <text evidence="5">Lacks conserved residue(s) required for the propagation of feature annotation.</text>
</comment>
<dbReference type="Pfam" id="PF01255">
    <property type="entry name" value="Prenyltransf"/>
    <property type="match status" value="1"/>
</dbReference>
<evidence type="ECO:0000256" key="1">
    <source>
        <dbReference type="ARBA" id="ARBA00022679"/>
    </source>
</evidence>
<sequence length="288" mass="33442">MLAVSQRAAPEGRTLSPVSQPRLPAFIRVPRAVLGPLYWWYERRVERRVKVGRMPQHLGLILDGNRRFARTLGVESKIGHDLGAHKAYEVLEWCLELGIPHVTLWVFSNDNKSRDDLEVTHLLRLFAQEAAKMVHDPRIHKNRVRIKMIGHIEDFPEEVRDNLRNLEKVTEAYDGLLLNIAIGYGGREEITEAVRKLLREAAEQGLTLQQLANELKVPHIGAHMYTNESPDPDFIIRTSGEVRLSGFLLWQSAYSEYYFCDVYWPGFRKVDFLRALRSYQKRDRRFGK</sequence>
<evidence type="ECO:0000313" key="7">
    <source>
        <dbReference type="Proteomes" id="UP000248326"/>
    </source>
</evidence>
<dbReference type="PANTHER" id="PTHR10291:SF43">
    <property type="entry name" value="DEHYDRODOLICHYL DIPHOSPHATE SYNTHASE COMPLEX SUBUNIT DHDDS"/>
    <property type="match status" value="1"/>
</dbReference>
<comment type="subunit">
    <text evidence="5">Homodimer.</text>
</comment>
<feature type="active site" evidence="5">
    <location>
        <position position="63"/>
    </location>
</feature>
<comment type="function">
    <text evidence="5">Catalyzes the condensation of isopentenyl diphosphate (IPP) with allylic pyrophosphates generating different type of terpenoids.</text>
</comment>
<feature type="binding site" evidence="5">
    <location>
        <position position="68"/>
    </location>
    <ligand>
        <name>substrate</name>
    </ligand>
</feature>
<gene>
    <name evidence="6" type="ORF">DES52_106215</name>
</gene>
<feature type="binding site" evidence="5">
    <location>
        <position position="80"/>
    </location>
    <ligand>
        <name>substrate</name>
    </ligand>
</feature>
<feature type="binding site" evidence="5">
    <location>
        <position position="114"/>
    </location>
    <ligand>
        <name>substrate</name>
    </ligand>
</feature>
<evidence type="ECO:0000256" key="5">
    <source>
        <dbReference type="HAMAP-Rule" id="MF_01139"/>
    </source>
</evidence>